<organism evidence="2 3">
    <name type="scientific">Kwoniella dejecticola CBS 10117</name>
    <dbReference type="NCBI Taxonomy" id="1296121"/>
    <lineage>
        <taxon>Eukaryota</taxon>
        <taxon>Fungi</taxon>
        <taxon>Dikarya</taxon>
        <taxon>Basidiomycota</taxon>
        <taxon>Agaricomycotina</taxon>
        <taxon>Tremellomycetes</taxon>
        <taxon>Tremellales</taxon>
        <taxon>Cryptococcaceae</taxon>
        <taxon>Kwoniella</taxon>
    </lineage>
</organism>
<reference evidence="2" key="2">
    <citation type="submission" date="2024-02" db="EMBL/GenBank/DDBJ databases">
        <title>Comparative genomics of Cryptococcus and Kwoniella reveals pathogenesis evolution and contrasting modes of karyotype evolution via chromosome fusion or intercentromeric recombination.</title>
        <authorList>
            <person name="Coelho M.A."/>
            <person name="David-Palma M."/>
            <person name="Shea T."/>
            <person name="Bowers K."/>
            <person name="McGinley-Smith S."/>
            <person name="Mohammad A.W."/>
            <person name="Gnirke A."/>
            <person name="Yurkov A.M."/>
            <person name="Nowrousian M."/>
            <person name="Sun S."/>
            <person name="Cuomo C.A."/>
            <person name="Heitman J."/>
        </authorList>
    </citation>
    <scope>NUCLEOTIDE SEQUENCE</scope>
    <source>
        <strain evidence="2">CBS 10117</strain>
    </source>
</reference>
<name>A0AAJ8ME25_9TREE</name>
<dbReference type="GeneID" id="28964082"/>
<protein>
    <recommendedName>
        <fullName evidence="1">Nudix hydrolase domain-containing protein</fullName>
    </recommendedName>
</protein>
<dbReference type="KEGG" id="kdj:28964082"/>
<proteinExistence type="predicted"/>
<evidence type="ECO:0000259" key="1">
    <source>
        <dbReference type="PROSITE" id="PS51462"/>
    </source>
</evidence>
<reference evidence="2" key="1">
    <citation type="submission" date="2013-07" db="EMBL/GenBank/DDBJ databases">
        <authorList>
            <consortium name="The Broad Institute Genome Sequencing Platform"/>
            <person name="Cuomo C."/>
            <person name="Litvintseva A."/>
            <person name="Chen Y."/>
            <person name="Heitman J."/>
            <person name="Sun S."/>
            <person name="Springer D."/>
            <person name="Dromer F."/>
            <person name="Young S.K."/>
            <person name="Zeng Q."/>
            <person name="Gargeya S."/>
            <person name="Fitzgerald M."/>
            <person name="Abouelleil A."/>
            <person name="Alvarado L."/>
            <person name="Berlin A.M."/>
            <person name="Chapman S.B."/>
            <person name="Dewar J."/>
            <person name="Goldberg J."/>
            <person name="Griggs A."/>
            <person name="Gujja S."/>
            <person name="Hansen M."/>
            <person name="Howarth C."/>
            <person name="Imamovic A."/>
            <person name="Larimer J."/>
            <person name="McCowan C."/>
            <person name="Murphy C."/>
            <person name="Pearson M."/>
            <person name="Priest M."/>
            <person name="Roberts A."/>
            <person name="Saif S."/>
            <person name="Shea T."/>
            <person name="Sykes S."/>
            <person name="Wortman J."/>
            <person name="Nusbaum C."/>
            <person name="Birren B."/>
        </authorList>
    </citation>
    <scope>NUCLEOTIDE SEQUENCE</scope>
    <source>
        <strain evidence="2">CBS 10117</strain>
    </source>
</reference>
<dbReference type="CDD" id="cd03676">
    <property type="entry name" value="NUDIX_Tnr3_like"/>
    <property type="match status" value="1"/>
</dbReference>
<dbReference type="EMBL" id="CP144530">
    <property type="protein sequence ID" value="WWC57848.1"/>
    <property type="molecule type" value="Genomic_DNA"/>
</dbReference>
<dbReference type="SUPFAM" id="SSF55811">
    <property type="entry name" value="Nudix"/>
    <property type="match status" value="1"/>
</dbReference>
<dbReference type="InterPro" id="IPR000086">
    <property type="entry name" value="NUDIX_hydrolase_dom"/>
</dbReference>
<gene>
    <name evidence="2" type="ORF">I303_100383</name>
</gene>
<sequence>MSMAMAKRTLLSIVQDVDNLPQYALPPEPGPRDYVPFHMTLGDHQNAVEPIGLLRQDVVQAMMGFNDEHVESTGHFLFHHIDLEPQEEINQSVQPTDVLRGERGKCVYFSDWIMAQGIEGISAIMGEMIRRWYDQGEDGRFYSRLKSWRDELYNVYCSPRSSFFTDSTISWHPPVNSNDVSNEDRHDDRKMATNVAFQLERAACPIFGVATFGVHMTAYEGQGDATRIWVPRRSKDKKTFPNMLDSTVGGGITAGLTPYQTILKECKEEASLPEDLLNSRLRACGATSFFTLTKDGFLRPEVEYVYDLPLPSSGSKEYVRPMINDDEVESFNLMSVPELVENLLDGQVKPNSALIYVDFLIRHGFVTAENEPRLPEIQSHTRRVLGVAMPTPVAY</sequence>
<dbReference type="Proteomes" id="UP000078595">
    <property type="component" value="Chromosome 1"/>
</dbReference>
<dbReference type="GO" id="GO:0044715">
    <property type="term" value="F:8-oxo-dGDP phosphatase activity"/>
    <property type="evidence" value="ECO:0007669"/>
    <property type="project" value="TreeGrafter"/>
</dbReference>
<dbReference type="FunFam" id="3.90.79.10:FF:000019">
    <property type="entry name" value="Thiamin pyrophosphokinase, putative"/>
    <property type="match status" value="1"/>
</dbReference>
<dbReference type="InterPro" id="IPR015797">
    <property type="entry name" value="NUDIX_hydrolase-like_dom_sf"/>
</dbReference>
<accession>A0AAJ8ME25</accession>
<dbReference type="Gene3D" id="3.90.79.10">
    <property type="entry name" value="Nucleoside Triphosphate Pyrophosphohydrolase"/>
    <property type="match status" value="1"/>
</dbReference>
<dbReference type="PANTHER" id="PTHR13622">
    <property type="entry name" value="THIAMIN PYROPHOSPHOKINASE"/>
    <property type="match status" value="1"/>
</dbReference>
<evidence type="ECO:0000313" key="2">
    <source>
        <dbReference type="EMBL" id="WWC57848.1"/>
    </source>
</evidence>
<evidence type="ECO:0000313" key="3">
    <source>
        <dbReference type="Proteomes" id="UP000078595"/>
    </source>
</evidence>
<dbReference type="AlphaFoldDB" id="A0AAJ8ME25"/>
<feature type="domain" description="Nudix hydrolase" evidence="1">
    <location>
        <begin position="199"/>
        <end position="361"/>
    </location>
</feature>
<keyword evidence="3" id="KW-1185">Reference proteome</keyword>
<dbReference type="Pfam" id="PF00293">
    <property type="entry name" value="NUDIX"/>
    <property type="match status" value="1"/>
</dbReference>
<dbReference type="RefSeq" id="XP_065824170.1">
    <property type="nucleotide sequence ID" value="XM_065968098.1"/>
</dbReference>
<dbReference type="PANTHER" id="PTHR13622:SF8">
    <property type="entry name" value="THIAMIN PYROPHOSPHOKINASE 1"/>
    <property type="match status" value="1"/>
</dbReference>
<dbReference type="PROSITE" id="PS51462">
    <property type="entry name" value="NUDIX"/>
    <property type="match status" value="1"/>
</dbReference>